<reference evidence="3 4" key="1">
    <citation type="submission" date="2024-09" db="EMBL/GenBank/DDBJ databases">
        <authorList>
            <person name="Sun Q."/>
            <person name="Mori K."/>
        </authorList>
    </citation>
    <scope>NUCLEOTIDE SEQUENCE [LARGE SCALE GENOMIC DNA]</scope>
    <source>
        <strain evidence="3 4">JCM 12520</strain>
    </source>
</reference>
<keyword evidence="4" id="KW-1185">Reference proteome</keyword>
<evidence type="ECO:0000256" key="1">
    <source>
        <dbReference type="SAM" id="MobiDB-lite"/>
    </source>
</evidence>
<protein>
    <recommendedName>
        <fullName evidence="5">TM2 domain-containing protein</fullName>
    </recommendedName>
</protein>
<organism evidence="3 4">
    <name type="scientific">Paenibacillus hodogayensis</name>
    <dbReference type="NCBI Taxonomy" id="279208"/>
    <lineage>
        <taxon>Bacteria</taxon>
        <taxon>Bacillati</taxon>
        <taxon>Bacillota</taxon>
        <taxon>Bacilli</taxon>
        <taxon>Bacillales</taxon>
        <taxon>Paenibacillaceae</taxon>
        <taxon>Paenibacillus</taxon>
    </lineage>
</organism>
<gene>
    <name evidence="3" type="ORF">ACFFNY_18770</name>
</gene>
<feature type="transmembrane region" description="Helical" evidence="2">
    <location>
        <begin position="193"/>
        <end position="211"/>
    </location>
</feature>
<sequence length="218" mass="23731">MEEDSRRDNSGRTAASGQASDEAGEKQSYRRDFPGNDPGAAPWDMYRSPAVPLPRKRKWLVALLSLFIPGTGHFYLGLMQKGLMIMLLIIMDIFAIVHFSINMSSIPLITLLALFLPIIYFYSLFDALLSTDKVNAYAYGPEAAPYEGNRDIFGATAKPGAAPYLGWLLVGAGALFFALSAKPDWVGDLMDQMGTVIGGFALIAIGVVVFLKNSSKPK</sequence>
<evidence type="ECO:0000256" key="2">
    <source>
        <dbReference type="SAM" id="Phobius"/>
    </source>
</evidence>
<name>A0ABV5VZ91_9BACL</name>
<keyword evidence="2" id="KW-0472">Membrane</keyword>
<evidence type="ECO:0000313" key="3">
    <source>
        <dbReference type="EMBL" id="MFB9753616.1"/>
    </source>
</evidence>
<dbReference type="RefSeq" id="WP_344914641.1">
    <property type="nucleotide sequence ID" value="NZ_BAAAYO010000014.1"/>
</dbReference>
<feature type="transmembrane region" description="Helical" evidence="2">
    <location>
        <begin position="59"/>
        <end position="76"/>
    </location>
</feature>
<feature type="region of interest" description="Disordered" evidence="1">
    <location>
        <begin position="1"/>
        <end position="41"/>
    </location>
</feature>
<feature type="transmembrane region" description="Helical" evidence="2">
    <location>
        <begin position="82"/>
        <end position="101"/>
    </location>
</feature>
<proteinExistence type="predicted"/>
<comment type="caution">
    <text evidence="3">The sequence shown here is derived from an EMBL/GenBank/DDBJ whole genome shotgun (WGS) entry which is preliminary data.</text>
</comment>
<evidence type="ECO:0008006" key="5">
    <source>
        <dbReference type="Google" id="ProtNLM"/>
    </source>
</evidence>
<keyword evidence="2" id="KW-1133">Transmembrane helix</keyword>
<feature type="compositionally biased region" description="Basic and acidic residues" evidence="1">
    <location>
        <begin position="1"/>
        <end position="10"/>
    </location>
</feature>
<feature type="transmembrane region" description="Helical" evidence="2">
    <location>
        <begin position="108"/>
        <end position="125"/>
    </location>
</feature>
<dbReference type="EMBL" id="JBHMAG010000013">
    <property type="protein sequence ID" value="MFB9753616.1"/>
    <property type="molecule type" value="Genomic_DNA"/>
</dbReference>
<evidence type="ECO:0000313" key="4">
    <source>
        <dbReference type="Proteomes" id="UP001589619"/>
    </source>
</evidence>
<accession>A0ABV5VZ91</accession>
<keyword evidence="2" id="KW-0812">Transmembrane</keyword>
<feature type="compositionally biased region" description="Basic and acidic residues" evidence="1">
    <location>
        <begin position="23"/>
        <end position="34"/>
    </location>
</feature>
<dbReference type="Proteomes" id="UP001589619">
    <property type="component" value="Unassembled WGS sequence"/>
</dbReference>
<feature type="transmembrane region" description="Helical" evidence="2">
    <location>
        <begin position="164"/>
        <end position="181"/>
    </location>
</feature>